<keyword evidence="1" id="KW-1133">Transmembrane helix</keyword>
<protein>
    <submittedName>
        <fullName evidence="2">Uncharacterized protein</fullName>
    </submittedName>
</protein>
<accession>A0A1W0E6Q9</accession>
<evidence type="ECO:0000256" key="1">
    <source>
        <dbReference type="SAM" id="Phobius"/>
    </source>
</evidence>
<name>A0A1W0E6Q9_9MICR</name>
<sequence length="114" mass="13578">MLMIFSIKVMLLSFVNLHKIKKIYLLIEIFTLMWFLNSITNLILGAHKYHKFVLTNYKNIERSLKFKMMVTDIYMHVSVAHIIQGFTIIDEFQNLLSINIDNIKTIFSIDFYII</sequence>
<keyword evidence="1" id="KW-0472">Membrane</keyword>
<evidence type="ECO:0000313" key="2">
    <source>
        <dbReference type="EMBL" id="OQS54957.1"/>
    </source>
</evidence>
<evidence type="ECO:0000313" key="3">
    <source>
        <dbReference type="Proteomes" id="UP000192758"/>
    </source>
</evidence>
<dbReference type="Proteomes" id="UP000192758">
    <property type="component" value="Unassembled WGS sequence"/>
</dbReference>
<dbReference type="VEuPathDB" id="MicrosporidiaDB:EHP00_2716"/>
<feature type="transmembrane region" description="Helical" evidence="1">
    <location>
        <begin position="23"/>
        <end position="44"/>
    </location>
</feature>
<reference evidence="2 3" key="1">
    <citation type="journal article" date="2017" name="Environ. Microbiol.">
        <title>Decay of the glycolytic pathway and adaptation to intranuclear parasitism within Enterocytozoonidae microsporidia.</title>
        <authorList>
            <person name="Wiredu Boakye D."/>
            <person name="Jaroenlak P."/>
            <person name="Prachumwat A."/>
            <person name="Williams T.A."/>
            <person name="Bateman K.S."/>
            <person name="Itsathitphaisarn O."/>
            <person name="Sritunyalucksana K."/>
            <person name="Paszkiewicz K.H."/>
            <person name="Moore K.A."/>
            <person name="Stentiford G.D."/>
            <person name="Williams B.A."/>
        </authorList>
    </citation>
    <scope>NUCLEOTIDE SEQUENCE [LARGE SCALE GENOMIC DNA]</scope>
    <source>
        <strain evidence="2 3">TH1</strain>
    </source>
</reference>
<comment type="caution">
    <text evidence="2">The sequence shown here is derived from an EMBL/GenBank/DDBJ whole genome shotgun (WGS) entry which is preliminary data.</text>
</comment>
<gene>
    <name evidence="2" type="ORF">EHP00_2716</name>
</gene>
<keyword evidence="1" id="KW-0812">Transmembrane</keyword>
<keyword evidence="3" id="KW-1185">Reference proteome</keyword>
<proteinExistence type="predicted"/>
<organism evidence="2 3">
    <name type="scientific">Ecytonucleospora hepatopenaei</name>
    <dbReference type="NCBI Taxonomy" id="646526"/>
    <lineage>
        <taxon>Eukaryota</taxon>
        <taxon>Fungi</taxon>
        <taxon>Fungi incertae sedis</taxon>
        <taxon>Microsporidia</taxon>
        <taxon>Enterocytozoonidae</taxon>
        <taxon>Ecytonucleospora</taxon>
    </lineage>
</organism>
<dbReference type="EMBL" id="MNPJ01000015">
    <property type="protein sequence ID" value="OQS54957.1"/>
    <property type="molecule type" value="Genomic_DNA"/>
</dbReference>
<dbReference type="AlphaFoldDB" id="A0A1W0E6Q9"/>